<dbReference type="InterPro" id="IPR020847">
    <property type="entry name" value="AP_endonuclease_F1_BS"/>
</dbReference>
<protein>
    <recommendedName>
        <fullName evidence="4">DNA-(apurinic or apyrimidinic site) endonuclease 2</fullName>
        <ecNumber evidence="3">3.1.11.2</ecNumber>
    </recommendedName>
</protein>
<dbReference type="SUPFAM" id="SSF56219">
    <property type="entry name" value="DNase I-like"/>
    <property type="match status" value="1"/>
</dbReference>
<dbReference type="GO" id="GO:0005634">
    <property type="term" value="C:nucleus"/>
    <property type="evidence" value="ECO:0007669"/>
    <property type="project" value="TreeGrafter"/>
</dbReference>
<dbReference type="EMBL" id="CAXLJL010000589">
    <property type="protein sequence ID" value="CAL5139056.1"/>
    <property type="molecule type" value="Genomic_DNA"/>
</dbReference>
<dbReference type="PANTHER" id="PTHR22748:SF4">
    <property type="entry name" value="DNA-(APURINIC OR APYRIMIDINIC SITE) ENDONUCLEASE 2"/>
    <property type="match status" value="1"/>
</dbReference>
<comment type="similarity">
    <text evidence="2">Belongs to the DNA repair enzymes AP/ExoA family.</text>
</comment>
<dbReference type="GO" id="GO:0003906">
    <property type="term" value="F:DNA-(apurinic or apyrimidinic site) endonuclease activity"/>
    <property type="evidence" value="ECO:0007669"/>
    <property type="project" value="TreeGrafter"/>
</dbReference>
<keyword evidence="10" id="KW-0539">Nucleus</keyword>
<keyword evidence="12" id="KW-0464">Manganese</keyword>
<feature type="active site" description="Proton donor/acceptor" evidence="11">
    <location>
        <position position="214"/>
    </location>
</feature>
<feature type="active site" description="Proton acceptor" evidence="11">
    <location>
        <position position="332"/>
    </location>
</feature>
<dbReference type="PROSITE" id="PS51435">
    <property type="entry name" value="AP_NUCLEASE_F1_4"/>
    <property type="match status" value="1"/>
</dbReference>
<comment type="catalytic activity">
    <reaction evidence="1">
        <text>Exonucleolytic cleavage in the 3'- to 5'-direction to yield nucleoside 5'-phosphates.</text>
        <dbReference type="EC" id="3.1.11.2"/>
    </reaction>
</comment>
<keyword evidence="8" id="KW-0862">Zinc</keyword>
<evidence type="ECO:0000256" key="13">
    <source>
        <dbReference type="PIRSR" id="PIRSR604808-3"/>
    </source>
</evidence>
<feature type="binding site" evidence="12">
    <location>
        <position position="23"/>
    </location>
    <ligand>
        <name>Mg(2+)</name>
        <dbReference type="ChEBI" id="CHEBI:18420"/>
        <label>1</label>
    </ligand>
</feature>
<dbReference type="Proteomes" id="UP001497525">
    <property type="component" value="Unassembled WGS sequence"/>
</dbReference>
<feature type="active site" evidence="11">
    <location>
        <position position="174"/>
    </location>
</feature>
<evidence type="ECO:0000256" key="12">
    <source>
        <dbReference type="PIRSR" id="PIRSR604808-2"/>
    </source>
</evidence>
<keyword evidence="9 12" id="KW-0460">Magnesium</keyword>
<feature type="site" description="Transition state stabilizer" evidence="13">
    <location>
        <position position="216"/>
    </location>
</feature>
<feature type="site" description="Interaction with DNA substrate" evidence="13">
    <location>
        <position position="332"/>
    </location>
</feature>
<dbReference type="InterPro" id="IPR036691">
    <property type="entry name" value="Endo/exonu/phosph_ase_sf"/>
</dbReference>
<gene>
    <name evidence="16" type="ORF">CDAUBV1_LOCUS14105</name>
</gene>
<keyword evidence="5 12" id="KW-0479">Metal-binding</keyword>
<organism evidence="16 17">
    <name type="scientific">Calicophoron daubneyi</name>
    <name type="common">Rumen fluke</name>
    <name type="synonym">Paramphistomum daubneyi</name>
    <dbReference type="NCBI Taxonomy" id="300641"/>
    <lineage>
        <taxon>Eukaryota</taxon>
        <taxon>Metazoa</taxon>
        <taxon>Spiralia</taxon>
        <taxon>Lophotrochozoa</taxon>
        <taxon>Platyhelminthes</taxon>
        <taxon>Trematoda</taxon>
        <taxon>Digenea</taxon>
        <taxon>Plagiorchiida</taxon>
        <taxon>Pronocephalata</taxon>
        <taxon>Paramphistomoidea</taxon>
        <taxon>Paramphistomidae</taxon>
        <taxon>Calicophoron</taxon>
    </lineage>
</organism>
<dbReference type="InterPro" id="IPR005135">
    <property type="entry name" value="Endo/exonuclease/phosphatase"/>
</dbReference>
<evidence type="ECO:0000256" key="1">
    <source>
        <dbReference type="ARBA" id="ARBA00000493"/>
    </source>
</evidence>
<dbReference type="GO" id="GO:0003677">
    <property type="term" value="F:DNA binding"/>
    <property type="evidence" value="ECO:0007669"/>
    <property type="project" value="InterPro"/>
</dbReference>
<dbReference type="InterPro" id="IPR004808">
    <property type="entry name" value="AP_endonuc_1"/>
</dbReference>
<evidence type="ECO:0000256" key="8">
    <source>
        <dbReference type="ARBA" id="ARBA00022833"/>
    </source>
</evidence>
<dbReference type="AlphaFoldDB" id="A0AAV2TQB0"/>
<comment type="cofactor">
    <cofactor evidence="12">
        <name>Mg(2+)</name>
        <dbReference type="ChEBI" id="CHEBI:18420"/>
    </cofactor>
    <cofactor evidence="12">
        <name>Mn(2+)</name>
        <dbReference type="ChEBI" id="CHEBI:29035"/>
    </cofactor>
    <text evidence="12">Probably binds two magnesium or manganese ions per subunit.</text>
</comment>
<evidence type="ECO:0000256" key="11">
    <source>
        <dbReference type="PIRSR" id="PIRSR604808-1"/>
    </source>
</evidence>
<keyword evidence="7" id="KW-0378">Hydrolase</keyword>
<evidence type="ECO:0000256" key="2">
    <source>
        <dbReference type="ARBA" id="ARBA00007092"/>
    </source>
</evidence>
<dbReference type="Pfam" id="PF03372">
    <property type="entry name" value="Exo_endo_phos"/>
    <property type="match status" value="1"/>
</dbReference>
<dbReference type="InterPro" id="IPR010666">
    <property type="entry name" value="Znf_GRF"/>
</dbReference>
<keyword evidence="6 14" id="KW-0863">Zinc-finger</keyword>
<evidence type="ECO:0000256" key="4">
    <source>
        <dbReference type="ARBA" id="ARBA00013541"/>
    </source>
</evidence>
<feature type="binding site" evidence="12">
    <location>
        <position position="50"/>
    </location>
    <ligand>
        <name>Mg(2+)</name>
        <dbReference type="ChEBI" id="CHEBI:18420"/>
        <label>1</label>
    </ligand>
</feature>
<feature type="site" description="Important for catalytic activity" evidence="13">
    <location>
        <position position="300"/>
    </location>
</feature>
<feature type="binding site" evidence="12">
    <location>
        <position position="216"/>
    </location>
    <ligand>
        <name>Mg(2+)</name>
        <dbReference type="ChEBI" id="CHEBI:18420"/>
        <label>1</label>
    </ligand>
</feature>
<dbReference type="GO" id="GO:0008311">
    <property type="term" value="F:double-stranded DNA 3'-5' DNA exonuclease activity"/>
    <property type="evidence" value="ECO:0007669"/>
    <property type="project" value="UniProtKB-EC"/>
</dbReference>
<feature type="binding site" evidence="12">
    <location>
        <position position="331"/>
    </location>
    <ligand>
        <name>Mg(2+)</name>
        <dbReference type="ChEBI" id="CHEBI:18420"/>
        <label>1</label>
    </ligand>
</feature>
<reference evidence="16" key="1">
    <citation type="submission" date="2024-06" db="EMBL/GenBank/DDBJ databases">
        <authorList>
            <person name="Liu X."/>
            <person name="Lenzi L."/>
            <person name="Haldenby T S."/>
            <person name="Uol C."/>
        </authorList>
    </citation>
    <scope>NUCLEOTIDE SEQUENCE</scope>
</reference>
<feature type="binding site" evidence="12">
    <location>
        <position position="214"/>
    </location>
    <ligand>
        <name>Mg(2+)</name>
        <dbReference type="ChEBI" id="CHEBI:18420"/>
        <label>1</label>
    </ligand>
</feature>
<comment type="caution">
    <text evidence="16">The sequence shown here is derived from an EMBL/GenBank/DDBJ whole genome shotgun (WGS) entry which is preliminary data.</text>
</comment>
<dbReference type="GO" id="GO:0006284">
    <property type="term" value="P:base-excision repair"/>
    <property type="evidence" value="ECO:0007669"/>
    <property type="project" value="TreeGrafter"/>
</dbReference>
<dbReference type="GO" id="GO:0008270">
    <property type="term" value="F:zinc ion binding"/>
    <property type="evidence" value="ECO:0007669"/>
    <property type="project" value="UniProtKB-KW"/>
</dbReference>
<dbReference type="PROSITE" id="PS51999">
    <property type="entry name" value="ZF_GRF"/>
    <property type="match status" value="1"/>
</dbReference>
<name>A0AAV2TQB0_CALDB</name>
<proteinExistence type="inferred from homology"/>
<evidence type="ECO:0000313" key="16">
    <source>
        <dbReference type="EMBL" id="CAL5139056.1"/>
    </source>
</evidence>
<dbReference type="Gene3D" id="3.60.10.10">
    <property type="entry name" value="Endonuclease/exonuclease/phosphatase"/>
    <property type="match status" value="1"/>
</dbReference>
<accession>A0AAV2TQB0</accession>
<evidence type="ECO:0000256" key="5">
    <source>
        <dbReference type="ARBA" id="ARBA00022723"/>
    </source>
</evidence>
<feature type="domain" description="GRF-type" evidence="15">
    <location>
        <begin position="478"/>
        <end position="531"/>
    </location>
</feature>
<evidence type="ECO:0000313" key="17">
    <source>
        <dbReference type="Proteomes" id="UP001497525"/>
    </source>
</evidence>
<evidence type="ECO:0000256" key="9">
    <source>
        <dbReference type="ARBA" id="ARBA00022842"/>
    </source>
</evidence>
<evidence type="ECO:0000256" key="7">
    <source>
        <dbReference type="ARBA" id="ARBA00022801"/>
    </source>
</evidence>
<evidence type="ECO:0000256" key="3">
    <source>
        <dbReference type="ARBA" id="ARBA00012115"/>
    </source>
</evidence>
<evidence type="ECO:0000256" key="10">
    <source>
        <dbReference type="ARBA" id="ARBA00023242"/>
    </source>
</evidence>
<dbReference type="PROSITE" id="PS00726">
    <property type="entry name" value="AP_NUCLEASE_F1_1"/>
    <property type="match status" value="1"/>
</dbReference>
<dbReference type="PANTHER" id="PTHR22748">
    <property type="entry name" value="AP ENDONUCLEASE"/>
    <property type="match status" value="1"/>
</dbReference>
<sequence length="536" mass="60596">MPALFEPSNYWTSMRPLRLCSWNVNGLRSLQQPLKPMFDSLDADIICLQETKSSRDLSSCWAAVDGYNSYFSHCTSKTGYSGVAVFCRDPIRPIAAAEGLINTLVYVFRLTTKPPIDSSEVINVLSAELNISADDAKKIDQEGRLLSVFFPSTHLKSCNANISVEKSLAVISVYMPRLNVEETKRLEFRILFERAVRFCAYRLLDSHYCIIAGDLNAYHQPIDCCDPDESQDNVAVLSSRQWLNELMVDYQRDPRIPLRGVDVGQFVDTFRRVHPQRRSAFTCWSARTGARETNYGVRLDYVLFDQDLMSCFDRSTIPLQADIMADFPGSDHCPVWSDVPLNVITPLDYPLPSICSRFWPQCQKKQTVLGDFAAAAVNASAVVGDYAALSKPKVKCIENGRPGQNKLKQTTLFPDSISKTRRESDVRETPCDKEESQIDLSEREKLEHIVDSAEIERTEKAQLAWRSLLSGPKQPPLCRGHKEKCVLRSVKQACTASGSRRGRRFWVCARPQGARDNPEARCTTFIWDDQYQVKTG</sequence>
<evidence type="ECO:0000259" key="15">
    <source>
        <dbReference type="PROSITE" id="PS51999"/>
    </source>
</evidence>
<feature type="binding site" evidence="12">
    <location>
        <position position="332"/>
    </location>
    <ligand>
        <name>Mg(2+)</name>
        <dbReference type="ChEBI" id="CHEBI:18420"/>
        <label>1</label>
    </ligand>
</feature>
<evidence type="ECO:0000256" key="14">
    <source>
        <dbReference type="PROSITE-ProRule" id="PRU01343"/>
    </source>
</evidence>
<dbReference type="EC" id="3.1.11.2" evidence="3"/>
<dbReference type="GO" id="GO:0008081">
    <property type="term" value="F:phosphoric diester hydrolase activity"/>
    <property type="evidence" value="ECO:0007669"/>
    <property type="project" value="TreeGrafter"/>
</dbReference>
<evidence type="ECO:0000256" key="6">
    <source>
        <dbReference type="ARBA" id="ARBA00022771"/>
    </source>
</evidence>